<name>A0A3S4UX43_9ACTN</name>
<keyword evidence="4" id="KW-1185">Reference proteome</keyword>
<dbReference type="EMBL" id="LR134473">
    <property type="protein sequence ID" value="VEI02858.1"/>
    <property type="molecule type" value="Genomic_DNA"/>
</dbReference>
<gene>
    <name evidence="3" type="ORF">NCTC13652_01050</name>
</gene>
<evidence type="ECO:0000313" key="4">
    <source>
        <dbReference type="Proteomes" id="UP000277858"/>
    </source>
</evidence>
<feature type="transmembrane region" description="Helical" evidence="2">
    <location>
        <begin position="78"/>
        <end position="97"/>
    </location>
</feature>
<evidence type="ECO:0000313" key="3">
    <source>
        <dbReference type="EMBL" id="VEI02858.1"/>
    </source>
</evidence>
<keyword evidence="2" id="KW-1133">Transmembrane helix</keyword>
<accession>A0A3S4UX43</accession>
<dbReference type="OrthoDB" id="3731814at2"/>
<protein>
    <recommendedName>
        <fullName evidence="5">Cellulose synthase</fullName>
    </recommendedName>
</protein>
<feature type="transmembrane region" description="Helical" evidence="2">
    <location>
        <begin position="6"/>
        <end position="27"/>
    </location>
</feature>
<keyword evidence="2" id="KW-0812">Transmembrane</keyword>
<keyword evidence="2" id="KW-0472">Membrane</keyword>
<evidence type="ECO:0000256" key="2">
    <source>
        <dbReference type="SAM" id="Phobius"/>
    </source>
</evidence>
<feature type="transmembrane region" description="Helical" evidence="2">
    <location>
        <begin position="39"/>
        <end position="58"/>
    </location>
</feature>
<evidence type="ECO:0000256" key="1">
    <source>
        <dbReference type="SAM" id="MobiDB-lite"/>
    </source>
</evidence>
<organism evidence="3 4">
    <name type="scientific">Acidipropionibacterium jensenii</name>
    <dbReference type="NCBI Taxonomy" id="1749"/>
    <lineage>
        <taxon>Bacteria</taxon>
        <taxon>Bacillati</taxon>
        <taxon>Actinomycetota</taxon>
        <taxon>Actinomycetes</taxon>
        <taxon>Propionibacteriales</taxon>
        <taxon>Propionibacteriaceae</taxon>
        <taxon>Acidipropionibacterium</taxon>
    </lineage>
</organism>
<dbReference type="RefSeq" id="WP_051238592.1">
    <property type="nucleotide sequence ID" value="NZ_JAKDOF010000029.1"/>
</dbReference>
<evidence type="ECO:0008006" key="5">
    <source>
        <dbReference type="Google" id="ProtNLM"/>
    </source>
</evidence>
<proteinExistence type="predicted"/>
<dbReference type="AlphaFoldDB" id="A0A3S4UX43"/>
<reference evidence="3 4" key="1">
    <citation type="submission" date="2018-12" db="EMBL/GenBank/DDBJ databases">
        <authorList>
            <consortium name="Pathogen Informatics"/>
        </authorList>
    </citation>
    <scope>NUCLEOTIDE SEQUENCE [LARGE SCALE GENOMIC DNA]</scope>
    <source>
        <strain evidence="3 4">NCTC13652</strain>
    </source>
</reference>
<dbReference type="Proteomes" id="UP000277858">
    <property type="component" value="Chromosome"/>
</dbReference>
<sequence length="172" mass="18629">MSEATITVIVSVVLIVLPLAWAVLMWVRRHSVRSVIRGIGAALVPAGLWVLGLMSLVAGWLRQSVDWVRSTHMDTTRWVGVGGAALGIVIWLGAGYLEPVTRQQAKQRRIENSAGQPKKAGGSTQPSIPTSRTTPTKPADKKSRKGPGNPDKAGFTDEDRELMNLLKDRGID</sequence>
<feature type="region of interest" description="Disordered" evidence="1">
    <location>
        <begin position="107"/>
        <end position="172"/>
    </location>
</feature>
<feature type="compositionally biased region" description="Polar residues" evidence="1">
    <location>
        <begin position="122"/>
        <end position="136"/>
    </location>
</feature>